<evidence type="ECO:0008006" key="4">
    <source>
        <dbReference type="Google" id="ProtNLM"/>
    </source>
</evidence>
<gene>
    <name evidence="2" type="ORF">GCM10023203_29550</name>
</gene>
<evidence type="ECO:0000313" key="2">
    <source>
        <dbReference type="EMBL" id="GAA4877285.1"/>
    </source>
</evidence>
<feature type="region of interest" description="Disordered" evidence="1">
    <location>
        <begin position="1"/>
        <end position="46"/>
    </location>
</feature>
<dbReference type="Pfam" id="PF05800">
    <property type="entry name" value="GvpO"/>
    <property type="match status" value="1"/>
</dbReference>
<accession>A0ABP9EFZ2</accession>
<keyword evidence="3" id="KW-1185">Reference proteome</keyword>
<protein>
    <recommendedName>
        <fullName evidence="4">Gas vesicle protein GvpO</fullName>
    </recommendedName>
</protein>
<comment type="caution">
    <text evidence="2">The sequence shown here is derived from an EMBL/GenBank/DDBJ whole genome shotgun (WGS) entry which is preliminary data.</text>
</comment>
<organism evidence="2 3">
    <name type="scientific">Actinomycetospora straminea</name>
    <dbReference type="NCBI Taxonomy" id="663607"/>
    <lineage>
        <taxon>Bacteria</taxon>
        <taxon>Bacillati</taxon>
        <taxon>Actinomycetota</taxon>
        <taxon>Actinomycetes</taxon>
        <taxon>Pseudonocardiales</taxon>
        <taxon>Pseudonocardiaceae</taxon>
        <taxon>Actinomycetospora</taxon>
    </lineage>
</organism>
<dbReference type="Proteomes" id="UP001500457">
    <property type="component" value="Unassembled WGS sequence"/>
</dbReference>
<sequence length="131" mass="13986">MAENGDTGTAAPKRASRSTRDGSRSGAARDTGSGQGTTSGRARRDVGARGILAAAQELATELGWGAESLSGLRREGEGWTVTMDVVETRRVPSTTDVIAVYDVDLDDAGELLGYRRLRHYVRGRGDNERYG</sequence>
<proteinExistence type="predicted"/>
<name>A0ABP9EFZ2_9PSEU</name>
<dbReference type="InterPro" id="IPR008634">
    <property type="entry name" value="Gas-vesicle_GvpO"/>
</dbReference>
<dbReference type="EMBL" id="BAABHQ010000007">
    <property type="protein sequence ID" value="GAA4877285.1"/>
    <property type="molecule type" value="Genomic_DNA"/>
</dbReference>
<reference evidence="3" key="1">
    <citation type="journal article" date="2019" name="Int. J. Syst. Evol. Microbiol.">
        <title>The Global Catalogue of Microorganisms (GCM) 10K type strain sequencing project: providing services to taxonomists for standard genome sequencing and annotation.</title>
        <authorList>
            <consortium name="The Broad Institute Genomics Platform"/>
            <consortium name="The Broad Institute Genome Sequencing Center for Infectious Disease"/>
            <person name="Wu L."/>
            <person name="Ma J."/>
        </authorList>
    </citation>
    <scope>NUCLEOTIDE SEQUENCE [LARGE SCALE GENOMIC DNA]</scope>
    <source>
        <strain evidence="3">JCM 17983</strain>
    </source>
</reference>
<dbReference type="RefSeq" id="WP_274234234.1">
    <property type="nucleotide sequence ID" value="NZ_BAABHQ010000007.1"/>
</dbReference>
<evidence type="ECO:0000313" key="3">
    <source>
        <dbReference type="Proteomes" id="UP001500457"/>
    </source>
</evidence>
<evidence type="ECO:0000256" key="1">
    <source>
        <dbReference type="SAM" id="MobiDB-lite"/>
    </source>
</evidence>